<dbReference type="EMBL" id="SRLO01000236">
    <property type="protein sequence ID" value="TNN65367.1"/>
    <property type="molecule type" value="Genomic_DNA"/>
</dbReference>
<dbReference type="Proteomes" id="UP000314294">
    <property type="component" value="Unassembled WGS sequence"/>
</dbReference>
<evidence type="ECO:0000313" key="2">
    <source>
        <dbReference type="Proteomes" id="UP000314294"/>
    </source>
</evidence>
<comment type="caution">
    <text evidence="1">The sequence shown here is derived from an EMBL/GenBank/DDBJ whole genome shotgun (WGS) entry which is preliminary data.</text>
</comment>
<protein>
    <submittedName>
        <fullName evidence="1">Uncharacterized protein</fullName>
    </submittedName>
</protein>
<organism evidence="1 2">
    <name type="scientific">Liparis tanakae</name>
    <name type="common">Tanaka's snailfish</name>
    <dbReference type="NCBI Taxonomy" id="230148"/>
    <lineage>
        <taxon>Eukaryota</taxon>
        <taxon>Metazoa</taxon>
        <taxon>Chordata</taxon>
        <taxon>Craniata</taxon>
        <taxon>Vertebrata</taxon>
        <taxon>Euteleostomi</taxon>
        <taxon>Actinopterygii</taxon>
        <taxon>Neopterygii</taxon>
        <taxon>Teleostei</taxon>
        <taxon>Neoteleostei</taxon>
        <taxon>Acanthomorphata</taxon>
        <taxon>Eupercaria</taxon>
        <taxon>Perciformes</taxon>
        <taxon>Cottioidei</taxon>
        <taxon>Cottales</taxon>
        <taxon>Liparidae</taxon>
        <taxon>Liparis</taxon>
    </lineage>
</organism>
<reference evidence="1 2" key="1">
    <citation type="submission" date="2019-03" db="EMBL/GenBank/DDBJ databases">
        <title>First draft genome of Liparis tanakae, snailfish: a comprehensive survey of snailfish specific genes.</title>
        <authorList>
            <person name="Kim W."/>
            <person name="Song I."/>
            <person name="Jeong J.-H."/>
            <person name="Kim D."/>
            <person name="Kim S."/>
            <person name="Ryu S."/>
            <person name="Song J.Y."/>
            <person name="Lee S.K."/>
        </authorList>
    </citation>
    <scope>NUCLEOTIDE SEQUENCE [LARGE SCALE GENOMIC DNA]</scope>
    <source>
        <tissue evidence="1">Muscle</tissue>
    </source>
</reference>
<keyword evidence="2" id="KW-1185">Reference proteome</keyword>
<evidence type="ECO:0000313" key="1">
    <source>
        <dbReference type="EMBL" id="TNN65367.1"/>
    </source>
</evidence>
<proteinExistence type="predicted"/>
<name>A0A4Z2HHQ8_9TELE</name>
<dbReference type="AlphaFoldDB" id="A0A4Z2HHQ8"/>
<gene>
    <name evidence="1" type="ORF">EYF80_024403</name>
</gene>
<sequence>MATTVSTQIKATNIRVLRKLYSRLWHRLKVRLLPLASHQPGELLSSCAAATSAASVFFSCLSP</sequence>
<accession>A0A4Z2HHQ8</accession>